<evidence type="ECO:0000256" key="3">
    <source>
        <dbReference type="ARBA" id="ARBA00022801"/>
    </source>
</evidence>
<name>A0A3B1AXA5_9ZZZZ</name>
<accession>A0A3B1AXA5</accession>
<dbReference type="PANTHER" id="PTHR42872">
    <property type="entry name" value="PROTEIN-GLUTAMATE METHYLESTERASE/PROTEIN-GLUTAMINE GLUTAMINASE"/>
    <property type="match status" value="1"/>
</dbReference>
<dbReference type="PROSITE" id="PS50122">
    <property type="entry name" value="CHEB"/>
    <property type="match status" value="1"/>
</dbReference>
<proteinExistence type="inferred from homology"/>
<dbReference type="InterPro" id="IPR011006">
    <property type="entry name" value="CheY-like_superfamily"/>
</dbReference>
<dbReference type="AlphaFoldDB" id="A0A3B1AXA5"/>
<keyword evidence="2" id="KW-0597">Phosphoprotein</keyword>
<dbReference type="InterPro" id="IPR008248">
    <property type="entry name" value="CheB-like"/>
</dbReference>
<gene>
    <name evidence="9" type="ORF">MNBD_GAMMA19-1708</name>
</gene>
<evidence type="ECO:0000313" key="9">
    <source>
        <dbReference type="EMBL" id="VAX03898.1"/>
    </source>
</evidence>
<evidence type="ECO:0000259" key="7">
    <source>
        <dbReference type="PROSITE" id="PS50110"/>
    </source>
</evidence>
<evidence type="ECO:0000256" key="5">
    <source>
        <dbReference type="ARBA" id="ARBA00048267"/>
    </source>
</evidence>
<feature type="compositionally biased region" description="Low complexity" evidence="6">
    <location>
        <begin position="143"/>
        <end position="168"/>
    </location>
</feature>
<evidence type="ECO:0000256" key="6">
    <source>
        <dbReference type="SAM" id="MobiDB-lite"/>
    </source>
</evidence>
<dbReference type="CDD" id="cd16432">
    <property type="entry name" value="CheB_Rec"/>
    <property type="match status" value="1"/>
</dbReference>
<dbReference type="InterPro" id="IPR000673">
    <property type="entry name" value="Sig_transdc_resp-reg_Me-estase"/>
</dbReference>
<feature type="domain" description="Response regulatory" evidence="7">
    <location>
        <begin position="4"/>
        <end position="121"/>
    </location>
</feature>
<evidence type="ECO:0000256" key="1">
    <source>
        <dbReference type="ARBA" id="ARBA00022490"/>
    </source>
</evidence>
<dbReference type="EC" id="3.1.1.61" evidence="4"/>
<dbReference type="FunFam" id="3.40.50.2300:FF:000077">
    <property type="entry name" value="Chemotaxis response regulator"/>
    <property type="match status" value="1"/>
</dbReference>
<dbReference type="GO" id="GO:0008984">
    <property type="term" value="F:protein-glutamate methylesterase activity"/>
    <property type="evidence" value="ECO:0007669"/>
    <property type="project" value="UniProtKB-EC"/>
</dbReference>
<dbReference type="Gene3D" id="3.40.50.2300">
    <property type="match status" value="1"/>
</dbReference>
<dbReference type="InterPro" id="IPR001789">
    <property type="entry name" value="Sig_transdc_resp-reg_receiver"/>
</dbReference>
<dbReference type="EMBL" id="UOFV01000436">
    <property type="protein sequence ID" value="VAX03898.1"/>
    <property type="molecule type" value="Genomic_DNA"/>
</dbReference>
<dbReference type="CDD" id="cd17541">
    <property type="entry name" value="REC_CheB-like"/>
    <property type="match status" value="1"/>
</dbReference>
<dbReference type="Pfam" id="PF01339">
    <property type="entry name" value="CheB_methylest"/>
    <property type="match status" value="1"/>
</dbReference>
<keyword evidence="3 9" id="KW-0378">Hydrolase</keyword>
<dbReference type="GO" id="GO:0000156">
    <property type="term" value="F:phosphorelay response regulator activity"/>
    <property type="evidence" value="ECO:0007669"/>
    <property type="project" value="InterPro"/>
</dbReference>
<evidence type="ECO:0000256" key="4">
    <source>
        <dbReference type="ARBA" id="ARBA00039140"/>
    </source>
</evidence>
<organism evidence="9">
    <name type="scientific">hydrothermal vent metagenome</name>
    <dbReference type="NCBI Taxonomy" id="652676"/>
    <lineage>
        <taxon>unclassified sequences</taxon>
        <taxon>metagenomes</taxon>
        <taxon>ecological metagenomes</taxon>
    </lineage>
</organism>
<dbReference type="PANTHER" id="PTHR42872:SF3">
    <property type="entry name" value="PROTEIN-GLUTAMATE METHYLESTERASE_PROTEIN-GLUTAMINE GLUTAMINASE 1"/>
    <property type="match status" value="1"/>
</dbReference>
<dbReference type="GO" id="GO:0005737">
    <property type="term" value="C:cytoplasm"/>
    <property type="evidence" value="ECO:0007669"/>
    <property type="project" value="InterPro"/>
</dbReference>
<reference evidence="9" key="1">
    <citation type="submission" date="2018-06" db="EMBL/GenBank/DDBJ databases">
        <authorList>
            <person name="Zhirakovskaya E."/>
        </authorList>
    </citation>
    <scope>NUCLEOTIDE SEQUENCE</scope>
</reference>
<dbReference type="PIRSF" id="PIRSF000876">
    <property type="entry name" value="RR_chemtxs_CheB"/>
    <property type="match status" value="1"/>
</dbReference>
<dbReference type="GO" id="GO:0006935">
    <property type="term" value="P:chemotaxis"/>
    <property type="evidence" value="ECO:0007669"/>
    <property type="project" value="InterPro"/>
</dbReference>
<sequence length="367" mass="39190">MAVRVLVVDDSRFFRRRVTEILEADPQIKVIDSAENGVEAVSKASRLKPDVITMDVEMPVMDGITATRKIMASHPTAILMFSSLTTDGARATLDALDAGAVDFLPKRFEDISNDREEAKKLLCERVRAVGARRTPVRPVVVPRPVFSSTRPDTAASTTAATDSKTPSAHTSINSVLKKGQTKLVAIGTSTGGPVALQNVLKQLPEAFPVPIILIQHMPASFTHAFAQRLNSTCAINVREAQDGDFLEAGLALLAPGGQQMIIEKRAGRDIVRITDSEPGQNYKPCVDITFSSIAKLYPGKLLAVVLTGMGADGREGAKLIKQGGSPIWAQDEASCVVYGMPAAVVDAGIVDQVLPLDDVGRALAEKV</sequence>
<evidence type="ECO:0000259" key="8">
    <source>
        <dbReference type="PROSITE" id="PS50122"/>
    </source>
</evidence>
<dbReference type="HAMAP" id="MF_00099">
    <property type="entry name" value="CheB_chemtxs"/>
    <property type="match status" value="1"/>
</dbReference>
<dbReference type="Pfam" id="PF00072">
    <property type="entry name" value="Response_reg"/>
    <property type="match status" value="1"/>
</dbReference>
<comment type="catalytic activity">
    <reaction evidence="5">
        <text>[protein]-L-glutamate 5-O-methyl ester + H2O = L-glutamyl-[protein] + methanol + H(+)</text>
        <dbReference type="Rhea" id="RHEA:23236"/>
        <dbReference type="Rhea" id="RHEA-COMP:10208"/>
        <dbReference type="Rhea" id="RHEA-COMP:10311"/>
        <dbReference type="ChEBI" id="CHEBI:15377"/>
        <dbReference type="ChEBI" id="CHEBI:15378"/>
        <dbReference type="ChEBI" id="CHEBI:17790"/>
        <dbReference type="ChEBI" id="CHEBI:29973"/>
        <dbReference type="ChEBI" id="CHEBI:82795"/>
        <dbReference type="EC" id="3.1.1.61"/>
    </reaction>
</comment>
<protein>
    <recommendedName>
        <fullName evidence="4">protein-glutamate methylesterase</fullName>
        <ecNumber evidence="4">3.1.1.61</ecNumber>
    </recommendedName>
</protein>
<feature type="region of interest" description="Disordered" evidence="6">
    <location>
        <begin position="143"/>
        <end position="169"/>
    </location>
</feature>
<feature type="domain" description="CheB-type methylesterase" evidence="8">
    <location>
        <begin position="182"/>
        <end position="367"/>
    </location>
</feature>
<dbReference type="PROSITE" id="PS50110">
    <property type="entry name" value="RESPONSE_REGULATORY"/>
    <property type="match status" value="1"/>
</dbReference>
<dbReference type="SUPFAM" id="SSF52738">
    <property type="entry name" value="Methylesterase CheB, C-terminal domain"/>
    <property type="match status" value="1"/>
</dbReference>
<dbReference type="Gene3D" id="3.40.50.180">
    <property type="entry name" value="Methylesterase CheB, C-terminal domain"/>
    <property type="match status" value="1"/>
</dbReference>
<dbReference type="InterPro" id="IPR035909">
    <property type="entry name" value="CheB_C"/>
</dbReference>
<dbReference type="SMART" id="SM00448">
    <property type="entry name" value="REC"/>
    <property type="match status" value="1"/>
</dbReference>
<dbReference type="SUPFAM" id="SSF52172">
    <property type="entry name" value="CheY-like"/>
    <property type="match status" value="1"/>
</dbReference>
<keyword evidence="1" id="KW-0963">Cytoplasm</keyword>
<evidence type="ECO:0000256" key="2">
    <source>
        <dbReference type="ARBA" id="ARBA00022553"/>
    </source>
</evidence>
<dbReference type="NCBIfam" id="NF001965">
    <property type="entry name" value="PRK00742.1"/>
    <property type="match status" value="1"/>
</dbReference>